<dbReference type="InterPro" id="IPR009686">
    <property type="entry name" value="Senescence/spartin_C"/>
</dbReference>
<dbReference type="AlphaFoldDB" id="A0A5N6KR68"/>
<feature type="region of interest" description="Disordered" evidence="1">
    <location>
        <begin position="456"/>
        <end position="503"/>
    </location>
</feature>
<dbReference type="GO" id="GO:0051301">
    <property type="term" value="P:cell division"/>
    <property type="evidence" value="ECO:0007669"/>
    <property type="project" value="TreeGrafter"/>
</dbReference>
<dbReference type="GO" id="GO:0005886">
    <property type="term" value="C:plasma membrane"/>
    <property type="evidence" value="ECO:0007669"/>
    <property type="project" value="TreeGrafter"/>
</dbReference>
<dbReference type="PANTHER" id="PTHR21068">
    <property type="entry name" value="SPARTIN"/>
    <property type="match status" value="1"/>
</dbReference>
<feature type="compositionally biased region" description="Gly residues" evidence="1">
    <location>
        <begin position="459"/>
        <end position="475"/>
    </location>
</feature>
<dbReference type="InterPro" id="IPR045036">
    <property type="entry name" value="Spartin-like"/>
</dbReference>
<evidence type="ECO:0000259" key="2">
    <source>
        <dbReference type="Pfam" id="PF06911"/>
    </source>
</evidence>
<name>A0A5N6KR68_9ROSI</name>
<dbReference type="OrthoDB" id="20821at2759"/>
<feature type="compositionally biased region" description="Polar residues" evidence="1">
    <location>
        <begin position="477"/>
        <end position="486"/>
    </location>
</feature>
<proteinExistence type="predicted"/>
<dbReference type="Proteomes" id="UP000327013">
    <property type="component" value="Unassembled WGS sequence"/>
</dbReference>
<organism evidence="3 4">
    <name type="scientific">Carpinus fangiana</name>
    <dbReference type="NCBI Taxonomy" id="176857"/>
    <lineage>
        <taxon>Eukaryota</taxon>
        <taxon>Viridiplantae</taxon>
        <taxon>Streptophyta</taxon>
        <taxon>Embryophyta</taxon>
        <taxon>Tracheophyta</taxon>
        <taxon>Spermatophyta</taxon>
        <taxon>Magnoliopsida</taxon>
        <taxon>eudicotyledons</taxon>
        <taxon>Gunneridae</taxon>
        <taxon>Pentapetalae</taxon>
        <taxon>rosids</taxon>
        <taxon>fabids</taxon>
        <taxon>Fagales</taxon>
        <taxon>Betulaceae</taxon>
        <taxon>Carpinus</taxon>
    </lineage>
</organism>
<evidence type="ECO:0000313" key="3">
    <source>
        <dbReference type="EMBL" id="KAB8338953.1"/>
    </source>
</evidence>
<protein>
    <recommendedName>
        <fullName evidence="2">Senescence domain-containing protein</fullName>
    </recommendedName>
</protein>
<sequence>MIAGHNDPRLLYEIHGIKAHHIRHGEESDLTPSGPQTLSLLMVPTSSPFADLSTADSQADAPEEDFYLHLHLPPEMDLPLPANTQIYHKPPRSYLIPRWDLGSDSGAFTRIDFPEKSSQDDIDTFETILAQCTAFMERAPAPTGEYGHKPYNPADWAAGNRLGGGKTETGQLVLIDEDDGSVVGELGPDAHVVEDPRLSHGSKNPVEIQISQDGSTVTVAPLSEDYLQLARHPAYKDSSIVQNAAAASRLIVTGSSYLGNVLAQGADSFTQKTKPVDKPLTFGPATHERVRKVHAFTAGGASLSAKTVGQATKYAQNIGASMSRRGGGKDKDKHTGKTVSDDYKPGFLNKSMIAFSTVADGIAESGRSLLTVGSTAAETIVGHRYGPDAQKVAAQLAGGVKNVGLVYIDVTGVSRRAIIKSVAKGMVVGHVKGGGQVVVGGGDGGAIPESDIAKAAGKSGVGNDGPYGTGEGEVGFGTSNRSTPSYRSELGEPLGSGNTKKTT</sequence>
<dbReference type="Pfam" id="PF06911">
    <property type="entry name" value="Senescence"/>
    <property type="match status" value="1"/>
</dbReference>
<dbReference type="EMBL" id="VIBQ01000010">
    <property type="protein sequence ID" value="KAB8338953.1"/>
    <property type="molecule type" value="Genomic_DNA"/>
</dbReference>
<dbReference type="PANTHER" id="PTHR21068:SF43">
    <property type="entry name" value="SPARTIN"/>
    <property type="match status" value="1"/>
</dbReference>
<evidence type="ECO:0000256" key="1">
    <source>
        <dbReference type="SAM" id="MobiDB-lite"/>
    </source>
</evidence>
<gene>
    <name evidence="3" type="ORF">FH972_021893</name>
</gene>
<evidence type="ECO:0000313" key="4">
    <source>
        <dbReference type="Proteomes" id="UP000327013"/>
    </source>
</evidence>
<accession>A0A5N6KR68</accession>
<keyword evidence="4" id="KW-1185">Reference proteome</keyword>
<reference evidence="3 4" key="1">
    <citation type="submission" date="2019-06" db="EMBL/GenBank/DDBJ databases">
        <title>A chromosomal-level reference genome of Carpinus fangiana (Coryloideae, Betulaceae).</title>
        <authorList>
            <person name="Yang X."/>
            <person name="Wang Z."/>
            <person name="Zhang L."/>
            <person name="Hao G."/>
            <person name="Liu J."/>
            <person name="Yang Y."/>
        </authorList>
    </citation>
    <scope>NUCLEOTIDE SEQUENCE [LARGE SCALE GENOMIC DNA]</scope>
    <source>
        <strain evidence="3">Cfa_2016G</strain>
        <tissue evidence="3">Leaf</tissue>
    </source>
</reference>
<feature type="domain" description="Senescence" evidence="2">
    <location>
        <begin position="238"/>
        <end position="424"/>
    </location>
</feature>
<comment type="caution">
    <text evidence="3">The sequence shown here is derived from an EMBL/GenBank/DDBJ whole genome shotgun (WGS) entry which is preliminary data.</text>
</comment>